<dbReference type="Pfam" id="PF00059">
    <property type="entry name" value="Lectin_C"/>
    <property type="match status" value="1"/>
</dbReference>
<dbReference type="PROSITE" id="PS50041">
    <property type="entry name" value="C_TYPE_LECTIN_2"/>
    <property type="match status" value="1"/>
</dbReference>
<dbReference type="InterPro" id="IPR042808">
    <property type="entry name" value="CLEC7A"/>
</dbReference>
<comment type="subcellular location">
    <subcellularLocation>
        <location evidence="1">Membrane</location>
        <topology evidence="1">Single-pass membrane protein</topology>
    </subcellularLocation>
</comment>
<dbReference type="SMART" id="SM00034">
    <property type="entry name" value="CLECT"/>
    <property type="match status" value="1"/>
</dbReference>
<dbReference type="GO" id="GO:0001872">
    <property type="term" value="F:(1-&gt;3)-beta-D-glucan binding"/>
    <property type="evidence" value="ECO:0007669"/>
    <property type="project" value="InterPro"/>
</dbReference>
<dbReference type="PANTHER" id="PTHR47218:SF2">
    <property type="entry name" value="C-TYPE LECTIN DOMAIN-CONTAINING PROTEIN"/>
    <property type="match status" value="1"/>
</dbReference>
<feature type="domain" description="C-type lectin" evidence="4">
    <location>
        <begin position="59"/>
        <end position="124"/>
    </location>
</feature>
<protein>
    <recommendedName>
        <fullName evidence="4">C-type lectin domain-containing protein</fullName>
    </recommendedName>
</protein>
<proteinExistence type="predicted"/>
<evidence type="ECO:0000313" key="6">
    <source>
        <dbReference type="Proteomes" id="UP000694404"/>
    </source>
</evidence>
<keyword evidence="3" id="KW-1133">Transmembrane helix</keyword>
<evidence type="ECO:0000259" key="4">
    <source>
        <dbReference type="PROSITE" id="PS50041"/>
    </source>
</evidence>
<feature type="transmembrane region" description="Helical" evidence="3">
    <location>
        <begin position="14"/>
        <end position="34"/>
    </location>
</feature>
<keyword evidence="3" id="KW-0812">Transmembrane</keyword>
<dbReference type="GO" id="GO:0071226">
    <property type="term" value="P:cellular response to molecule of fungal origin"/>
    <property type="evidence" value="ECO:0007669"/>
    <property type="project" value="InterPro"/>
</dbReference>
<keyword evidence="2" id="KW-0430">Lectin</keyword>
<dbReference type="Gene3D" id="3.10.100.10">
    <property type="entry name" value="Mannose-Binding Protein A, subunit A"/>
    <property type="match status" value="1"/>
</dbReference>
<accession>A0A8C0G3J6</accession>
<name>A0A8C0G3J6_CHEAB</name>
<evidence type="ECO:0000256" key="3">
    <source>
        <dbReference type="SAM" id="Phobius"/>
    </source>
</evidence>
<evidence type="ECO:0000256" key="1">
    <source>
        <dbReference type="ARBA" id="ARBA00004167"/>
    </source>
</evidence>
<organism evidence="5 6">
    <name type="scientific">Chelonoidis abingdonii</name>
    <name type="common">Abingdon island giant tortoise</name>
    <name type="synonym">Testudo abingdonii</name>
    <dbReference type="NCBI Taxonomy" id="106734"/>
    <lineage>
        <taxon>Eukaryota</taxon>
        <taxon>Metazoa</taxon>
        <taxon>Chordata</taxon>
        <taxon>Craniata</taxon>
        <taxon>Vertebrata</taxon>
        <taxon>Euteleostomi</taxon>
        <taxon>Archelosauria</taxon>
        <taxon>Testudinata</taxon>
        <taxon>Testudines</taxon>
        <taxon>Cryptodira</taxon>
        <taxon>Durocryptodira</taxon>
        <taxon>Testudinoidea</taxon>
        <taxon>Testudinidae</taxon>
        <taxon>Chelonoidis</taxon>
    </lineage>
</organism>
<dbReference type="GO" id="GO:0016020">
    <property type="term" value="C:membrane"/>
    <property type="evidence" value="ECO:0007669"/>
    <property type="project" value="UniProtKB-SubCell"/>
</dbReference>
<reference evidence="5" key="1">
    <citation type="submission" date="2025-08" db="UniProtKB">
        <authorList>
            <consortium name="Ensembl"/>
        </authorList>
    </citation>
    <scope>IDENTIFICATION</scope>
</reference>
<reference evidence="5" key="2">
    <citation type="submission" date="2025-09" db="UniProtKB">
        <authorList>
            <consortium name="Ensembl"/>
        </authorList>
    </citation>
    <scope>IDENTIFICATION</scope>
</reference>
<keyword evidence="6" id="KW-1185">Reference proteome</keyword>
<evidence type="ECO:0000313" key="5">
    <source>
        <dbReference type="Ensembl" id="ENSCABP00000002968.1"/>
    </source>
</evidence>
<sequence>SRGNHQTLGDLADLAAALTIQWLLLFHYTVYAAIDKHGDMVFYFQGHRCSPCPENWLQHGEDCYFLSTKWKTWQESKALCSSLNSRFLKIESKEELVMSYSSYSFWIALSRKGADGSWLWEDETVQILAMKKEEVILNYGLTHSLTQPPCHPSLTCPPGTDRLYLTTDLP</sequence>
<dbReference type="GeneTree" id="ENSGT00940000154558"/>
<dbReference type="InterPro" id="IPR016186">
    <property type="entry name" value="C-type_lectin-like/link_sf"/>
</dbReference>
<dbReference type="PANTHER" id="PTHR47218">
    <property type="entry name" value="C-TYPE LECTIN DOMAIN FAMILY 7 MEMBER A"/>
    <property type="match status" value="1"/>
</dbReference>
<dbReference type="AlphaFoldDB" id="A0A8C0G3J6"/>
<evidence type="ECO:0000256" key="2">
    <source>
        <dbReference type="ARBA" id="ARBA00022734"/>
    </source>
</evidence>
<keyword evidence="3" id="KW-0472">Membrane</keyword>
<dbReference type="Proteomes" id="UP000694404">
    <property type="component" value="Unplaced"/>
</dbReference>
<dbReference type="CDD" id="cd03593">
    <property type="entry name" value="CLECT_NK_receptors_like"/>
    <property type="match status" value="1"/>
</dbReference>
<dbReference type="InterPro" id="IPR016187">
    <property type="entry name" value="CTDL_fold"/>
</dbReference>
<dbReference type="Ensembl" id="ENSCABT00000003212.1">
    <property type="protein sequence ID" value="ENSCABP00000002968.1"/>
    <property type="gene ID" value="ENSCABG00000002281.1"/>
</dbReference>
<dbReference type="SUPFAM" id="SSF56436">
    <property type="entry name" value="C-type lectin-like"/>
    <property type="match status" value="1"/>
</dbReference>
<dbReference type="InterPro" id="IPR001304">
    <property type="entry name" value="C-type_lectin-like"/>
</dbReference>
<dbReference type="InterPro" id="IPR033992">
    <property type="entry name" value="NKR-like_CTLD"/>
</dbReference>